<dbReference type="Pfam" id="PF21036">
    <property type="entry name" value="EryCIII-like_N"/>
    <property type="match status" value="1"/>
</dbReference>
<keyword evidence="3" id="KW-0808">Transferase</keyword>
<feature type="domain" description="Erythromycin biosynthesis protein CIII-like C-terminal" evidence="5">
    <location>
        <begin position="273"/>
        <end position="415"/>
    </location>
</feature>
<keyword evidence="4" id="KW-0045">Antibiotic biosynthesis</keyword>
<dbReference type="RefSeq" id="WP_200323003.1">
    <property type="nucleotide sequence ID" value="NZ_JAENJH010000008.1"/>
</dbReference>
<reference evidence="7" key="1">
    <citation type="submission" date="2020-12" db="EMBL/GenBank/DDBJ databases">
        <title>Prauserella sp. ASG 168, a novel actinomycete isolated from cave rock.</title>
        <authorList>
            <person name="Suriyachadkun C."/>
        </authorList>
    </citation>
    <scope>NUCLEOTIDE SEQUENCE</scope>
    <source>
        <strain evidence="7">ASG 168</strain>
    </source>
</reference>
<dbReference type="GO" id="GO:0008194">
    <property type="term" value="F:UDP-glycosyltransferase activity"/>
    <property type="evidence" value="ECO:0007669"/>
    <property type="project" value="InterPro"/>
</dbReference>
<sequence>MRILFATYAEKTHLLAMTPLAWAARTAGHEVSVASQPELTDEITRAGLTAVPVGRNHRIWRMIELNPEWMEADQGGISEPYDVAEAPDKATWEYLTNGYAEAVPGWHRLENATMIAGLVEYARYWQPDLVIWDPSTYAGAIAAKACGAVHGRLMFSVDIFGFTRARYLDLARERGAHDRADPLADWLGGYARKYGAEFSEDMVTGQFTVDQLPDPLRLDPDTEHLPMRYIPYGGAAVVPEWTGKPPERPRVALTLGVSTKAHLDQYAVSVKDILASIADLDIEVVATVSDSAQGELGTIPDNARIVPYVPLHALAPSCSAVIHHAGPGTLCTMALGGVVQLALPWLFDEPLLARQLASQGAGLATNATDATGESVRDDLLRLLREPRFQTRADELRDGMLAQPTPNQIVTRLEELAVEYRH</sequence>
<dbReference type="EMBL" id="JAENJH010000008">
    <property type="protein sequence ID" value="MBK1787860.1"/>
    <property type="molecule type" value="Genomic_DNA"/>
</dbReference>
<accession>A0A934QWF2</accession>
<dbReference type="CDD" id="cd03784">
    <property type="entry name" value="GT1_Gtf-like"/>
    <property type="match status" value="1"/>
</dbReference>
<dbReference type="InterPro" id="IPR030953">
    <property type="entry name" value="Glycosyl_450act"/>
</dbReference>
<dbReference type="NCBIfam" id="TIGR04516">
    <property type="entry name" value="glycosyl_450act"/>
    <property type="match status" value="1"/>
</dbReference>
<dbReference type="Proteomes" id="UP000635245">
    <property type="component" value="Unassembled WGS sequence"/>
</dbReference>
<dbReference type="Gene3D" id="3.40.50.2000">
    <property type="entry name" value="Glycogen Phosphorylase B"/>
    <property type="match status" value="2"/>
</dbReference>
<dbReference type="InterPro" id="IPR002213">
    <property type="entry name" value="UDP_glucos_trans"/>
</dbReference>
<evidence type="ECO:0000256" key="3">
    <source>
        <dbReference type="ARBA" id="ARBA00022679"/>
    </source>
</evidence>
<proteinExistence type="inferred from homology"/>
<dbReference type="GO" id="GO:0016758">
    <property type="term" value="F:hexosyltransferase activity"/>
    <property type="evidence" value="ECO:0007669"/>
    <property type="project" value="UniProtKB-ARBA"/>
</dbReference>
<evidence type="ECO:0000256" key="4">
    <source>
        <dbReference type="ARBA" id="ARBA00023194"/>
    </source>
</evidence>
<dbReference type="PANTHER" id="PTHR48050">
    <property type="entry name" value="STEROL 3-BETA-GLUCOSYLTRANSFERASE"/>
    <property type="match status" value="1"/>
</dbReference>
<name>A0A934QWF2_9PSEU</name>
<comment type="caution">
    <text evidence="7">The sequence shown here is derived from an EMBL/GenBank/DDBJ whole genome shotgun (WGS) entry which is preliminary data.</text>
</comment>
<keyword evidence="2" id="KW-0328">Glycosyltransferase</keyword>
<feature type="domain" description="Erythromycin biosynthesis protein CIII-like N-terminal" evidence="6">
    <location>
        <begin position="22"/>
        <end position="256"/>
    </location>
</feature>
<evidence type="ECO:0000313" key="8">
    <source>
        <dbReference type="Proteomes" id="UP000635245"/>
    </source>
</evidence>
<dbReference type="InterPro" id="IPR010610">
    <property type="entry name" value="EryCIII-like_C"/>
</dbReference>
<dbReference type="InterPro" id="IPR048284">
    <property type="entry name" value="EryCIII-like_N"/>
</dbReference>
<evidence type="ECO:0000259" key="6">
    <source>
        <dbReference type="Pfam" id="PF21036"/>
    </source>
</evidence>
<dbReference type="InterPro" id="IPR050426">
    <property type="entry name" value="Glycosyltransferase_28"/>
</dbReference>
<gene>
    <name evidence="7" type="ORF">JHE00_26320</name>
</gene>
<evidence type="ECO:0000256" key="1">
    <source>
        <dbReference type="ARBA" id="ARBA00006962"/>
    </source>
</evidence>
<dbReference type="AlphaFoldDB" id="A0A934QWF2"/>
<evidence type="ECO:0000256" key="2">
    <source>
        <dbReference type="ARBA" id="ARBA00022676"/>
    </source>
</evidence>
<dbReference type="Pfam" id="PF06722">
    <property type="entry name" value="EryCIII-like_C"/>
    <property type="match status" value="1"/>
</dbReference>
<dbReference type="GO" id="GO:0017000">
    <property type="term" value="P:antibiotic biosynthetic process"/>
    <property type="evidence" value="ECO:0007669"/>
    <property type="project" value="UniProtKB-KW"/>
</dbReference>
<dbReference type="PANTHER" id="PTHR48050:SF13">
    <property type="entry name" value="STEROL 3-BETA-GLUCOSYLTRANSFERASE UGT80A2"/>
    <property type="match status" value="1"/>
</dbReference>
<evidence type="ECO:0000313" key="7">
    <source>
        <dbReference type="EMBL" id="MBK1787860.1"/>
    </source>
</evidence>
<protein>
    <submittedName>
        <fullName evidence="7">Activator-dependent family glycosyltransferase</fullName>
    </submittedName>
</protein>
<keyword evidence="8" id="KW-1185">Reference proteome</keyword>
<dbReference type="FunFam" id="3.40.50.2000:FF:000072">
    <property type="entry name" value="Glycosyl transferase"/>
    <property type="match status" value="1"/>
</dbReference>
<dbReference type="SUPFAM" id="SSF53756">
    <property type="entry name" value="UDP-Glycosyltransferase/glycogen phosphorylase"/>
    <property type="match status" value="1"/>
</dbReference>
<evidence type="ECO:0000259" key="5">
    <source>
        <dbReference type="Pfam" id="PF06722"/>
    </source>
</evidence>
<comment type="similarity">
    <text evidence="1">Belongs to the glycosyltransferase 28 family.</text>
</comment>
<organism evidence="7 8">
    <name type="scientific">Prauserella cavernicola</name>
    <dbReference type="NCBI Taxonomy" id="2800127"/>
    <lineage>
        <taxon>Bacteria</taxon>
        <taxon>Bacillati</taxon>
        <taxon>Actinomycetota</taxon>
        <taxon>Actinomycetes</taxon>
        <taxon>Pseudonocardiales</taxon>
        <taxon>Pseudonocardiaceae</taxon>
        <taxon>Prauserella</taxon>
    </lineage>
</organism>